<reference evidence="1" key="1">
    <citation type="journal article" date="2022" name="Int. J. Mol. Sci.">
        <title>Draft Genome of Tanacetum Coccineum: Genomic Comparison of Closely Related Tanacetum-Family Plants.</title>
        <authorList>
            <person name="Yamashiro T."/>
            <person name="Shiraishi A."/>
            <person name="Nakayama K."/>
            <person name="Satake H."/>
        </authorList>
    </citation>
    <scope>NUCLEOTIDE SEQUENCE</scope>
</reference>
<protein>
    <submittedName>
        <fullName evidence="1">Uncharacterized protein</fullName>
    </submittedName>
</protein>
<dbReference type="EMBL" id="BQNB010021236">
    <property type="protein sequence ID" value="GJU04314.1"/>
    <property type="molecule type" value="Genomic_DNA"/>
</dbReference>
<accession>A0ABQ5IVR7</accession>
<comment type="caution">
    <text evidence="1">The sequence shown here is derived from an EMBL/GenBank/DDBJ whole genome shotgun (WGS) entry which is preliminary data.</text>
</comment>
<gene>
    <name evidence="1" type="ORF">Tco_1114652</name>
</gene>
<proteinExistence type="predicted"/>
<dbReference type="Proteomes" id="UP001151760">
    <property type="component" value="Unassembled WGS sequence"/>
</dbReference>
<keyword evidence="2" id="KW-1185">Reference proteome</keyword>
<name>A0ABQ5IVR7_9ASTR</name>
<evidence type="ECO:0000313" key="1">
    <source>
        <dbReference type="EMBL" id="GJU04314.1"/>
    </source>
</evidence>
<evidence type="ECO:0000313" key="2">
    <source>
        <dbReference type="Proteomes" id="UP001151760"/>
    </source>
</evidence>
<reference evidence="1" key="2">
    <citation type="submission" date="2022-01" db="EMBL/GenBank/DDBJ databases">
        <authorList>
            <person name="Yamashiro T."/>
            <person name="Shiraishi A."/>
            <person name="Satake H."/>
            <person name="Nakayama K."/>
        </authorList>
    </citation>
    <scope>NUCLEOTIDE SEQUENCE</scope>
</reference>
<sequence length="76" mass="9028">MMNLAHNLYEASIAKDELRKAYEECRDIPQEQRAVIENFLKIESELDYEMNRYLLWNGAKLGKQIRDKKGWILGLL</sequence>
<organism evidence="1 2">
    <name type="scientific">Tanacetum coccineum</name>
    <dbReference type="NCBI Taxonomy" id="301880"/>
    <lineage>
        <taxon>Eukaryota</taxon>
        <taxon>Viridiplantae</taxon>
        <taxon>Streptophyta</taxon>
        <taxon>Embryophyta</taxon>
        <taxon>Tracheophyta</taxon>
        <taxon>Spermatophyta</taxon>
        <taxon>Magnoliopsida</taxon>
        <taxon>eudicotyledons</taxon>
        <taxon>Gunneridae</taxon>
        <taxon>Pentapetalae</taxon>
        <taxon>asterids</taxon>
        <taxon>campanulids</taxon>
        <taxon>Asterales</taxon>
        <taxon>Asteraceae</taxon>
        <taxon>Asteroideae</taxon>
        <taxon>Anthemideae</taxon>
        <taxon>Anthemidinae</taxon>
        <taxon>Tanacetum</taxon>
    </lineage>
</organism>